<feature type="domain" description="F-box" evidence="2">
    <location>
        <begin position="70"/>
        <end position="116"/>
    </location>
</feature>
<reference evidence="3" key="1">
    <citation type="submission" date="2020-05" db="EMBL/GenBank/DDBJ databases">
        <title>Mycena genomes resolve the evolution of fungal bioluminescence.</title>
        <authorList>
            <person name="Tsai I.J."/>
        </authorList>
    </citation>
    <scope>NUCLEOTIDE SEQUENCE</scope>
    <source>
        <strain evidence="3">160909Yilan</strain>
    </source>
</reference>
<proteinExistence type="predicted"/>
<evidence type="ECO:0000259" key="2">
    <source>
        <dbReference type="Pfam" id="PF12937"/>
    </source>
</evidence>
<dbReference type="Gene3D" id="3.80.10.10">
    <property type="entry name" value="Ribonuclease Inhibitor"/>
    <property type="match status" value="1"/>
</dbReference>
<organism evidence="3 4">
    <name type="scientific">Mycena sanguinolenta</name>
    <dbReference type="NCBI Taxonomy" id="230812"/>
    <lineage>
        <taxon>Eukaryota</taxon>
        <taxon>Fungi</taxon>
        <taxon>Dikarya</taxon>
        <taxon>Basidiomycota</taxon>
        <taxon>Agaricomycotina</taxon>
        <taxon>Agaricomycetes</taxon>
        <taxon>Agaricomycetidae</taxon>
        <taxon>Agaricales</taxon>
        <taxon>Marasmiineae</taxon>
        <taxon>Mycenaceae</taxon>
        <taxon>Mycena</taxon>
    </lineage>
</organism>
<feature type="coiled-coil region" evidence="1">
    <location>
        <begin position="24"/>
        <end position="51"/>
    </location>
</feature>
<dbReference type="Pfam" id="PF12937">
    <property type="entry name" value="F-box-like"/>
    <property type="match status" value="1"/>
</dbReference>
<dbReference type="Gene3D" id="1.20.1280.50">
    <property type="match status" value="1"/>
</dbReference>
<dbReference type="InterPro" id="IPR001810">
    <property type="entry name" value="F-box_dom"/>
</dbReference>
<gene>
    <name evidence="3" type="ORF">MSAN_01056400</name>
</gene>
<dbReference type="SUPFAM" id="SSF52047">
    <property type="entry name" value="RNI-like"/>
    <property type="match status" value="1"/>
</dbReference>
<protein>
    <submittedName>
        <fullName evidence="3">F-box domain-containing protein</fullName>
    </submittedName>
</protein>
<dbReference type="InterPro" id="IPR036047">
    <property type="entry name" value="F-box-like_dom_sf"/>
</dbReference>
<evidence type="ECO:0000313" key="4">
    <source>
        <dbReference type="Proteomes" id="UP000623467"/>
    </source>
</evidence>
<evidence type="ECO:0000256" key="1">
    <source>
        <dbReference type="SAM" id="Coils"/>
    </source>
</evidence>
<dbReference type="AlphaFoldDB" id="A0A8H6YMP5"/>
<dbReference type="Proteomes" id="UP000623467">
    <property type="component" value="Unassembled WGS sequence"/>
</dbReference>
<dbReference type="SUPFAM" id="SSF81383">
    <property type="entry name" value="F-box domain"/>
    <property type="match status" value="1"/>
</dbReference>
<keyword evidence="1" id="KW-0175">Coiled coil</keyword>
<accession>A0A8H6YMP5</accession>
<evidence type="ECO:0000313" key="3">
    <source>
        <dbReference type="EMBL" id="KAF7363978.1"/>
    </source>
</evidence>
<comment type="caution">
    <text evidence="3">The sequence shown here is derived from an EMBL/GenBank/DDBJ whole genome shotgun (WGS) entry which is preliminary data.</text>
</comment>
<keyword evidence="4" id="KW-1185">Reference proteome</keyword>
<sequence>MAATLSSVHAVVLEHRERNKKSSRADIERFIQESELKLASLESQISALIELRDRERTCVATLKDLIAPIHTLPVELLPEIFEVAIRAESHVEDALQISQVCSGWRQVSHSTPRLWTGKMWINLREDTHGDREQVYVDELKAWLLRSVPLTIPITLVLDSESINNRILDEVMRTAPRWRSLTLKMESEAPAPSFVSRLAESKLNNLEELGLLRFDKDVDRAALLSFTTAPRLRKLEILSNFLPMSMPWSRLTGLTFTSSTLTVLDILAQCPNLIQAVVRAAGWNVLPQARRDILTLSHLRTLDLRFRDGQHFVPLSDCLSAPALEELYLDFWNRETDRLFWTSAHFTAFQLRAANITQLGFEDSLLTVDDLKIAIHHAPSLTHLTLDNCGACFDDAFANALCYKPDTTPLAPNLHHFVLFRFDFGDNFTEDTLARMIVSRWWTDTELASRLVPPAVARWTHVELNGNRYLGEELADMLKDLPSDVLILL</sequence>
<dbReference type="InterPro" id="IPR032675">
    <property type="entry name" value="LRR_dom_sf"/>
</dbReference>
<dbReference type="OrthoDB" id="3005190at2759"/>
<name>A0A8H6YMP5_9AGAR</name>
<dbReference type="EMBL" id="JACAZH010000007">
    <property type="protein sequence ID" value="KAF7363978.1"/>
    <property type="molecule type" value="Genomic_DNA"/>
</dbReference>